<sequence>MGSFKGHALPGSFFFAMGFWWTMKNILKSVYKRQTRTCYLNSKTLLRRTEIWEGVVVLLMSLTGIVGEQFISGGPALILHKDGQWNQILGWHHTTMYLFFGLQGITQIICFTTNVLPLSSSKLMLSIAIFVETFMFYNHTHGREMIDIFVHQLLVFVGTFSGLVAFLEFLIKNNALLELLRCSLLMFQGTWFWQVSRPLPLIWLLYVFCLYDSLVVVVVYEYEFCVLKRQVSVHYSVQDCMCCLSFRYCNR</sequence>
<evidence type="ECO:0000256" key="6">
    <source>
        <dbReference type="SAM" id="Phobius"/>
    </source>
</evidence>
<organism evidence="7 8">
    <name type="scientific">Mus spicilegus</name>
    <name type="common">Mound-building mouse</name>
    <dbReference type="NCBI Taxonomy" id="10103"/>
    <lineage>
        <taxon>Eukaryota</taxon>
        <taxon>Metazoa</taxon>
        <taxon>Chordata</taxon>
        <taxon>Craniata</taxon>
        <taxon>Vertebrata</taxon>
        <taxon>Euteleostomi</taxon>
        <taxon>Mammalia</taxon>
        <taxon>Eutheria</taxon>
        <taxon>Euarchontoglires</taxon>
        <taxon>Glires</taxon>
        <taxon>Rodentia</taxon>
        <taxon>Myomorpha</taxon>
        <taxon>Muroidea</taxon>
        <taxon>Muridae</taxon>
        <taxon>Murinae</taxon>
        <taxon>Mus</taxon>
        <taxon>Mus</taxon>
    </lineage>
</organism>
<dbReference type="Pfam" id="PF04819">
    <property type="entry name" value="DUF716"/>
    <property type="match status" value="1"/>
</dbReference>
<accession>A0A8C6HD65</accession>
<proteinExistence type="inferred from homology"/>
<comment type="subcellular location">
    <subcellularLocation>
        <location evidence="1">Membrane</location>
        <topology evidence="1">Multi-pass membrane protein</topology>
    </subcellularLocation>
</comment>
<keyword evidence="3 6" id="KW-0812">Transmembrane</keyword>
<evidence type="ECO:0000313" key="7">
    <source>
        <dbReference type="Ensembl" id="ENSMSIP00000019128.1"/>
    </source>
</evidence>
<dbReference type="Ensembl" id="ENSMSIT00000024163.1">
    <property type="protein sequence ID" value="ENSMSIP00000019128.1"/>
    <property type="gene ID" value="ENSMSIG00000016285.1"/>
</dbReference>
<reference evidence="7" key="1">
    <citation type="submission" date="2025-08" db="UniProtKB">
        <authorList>
            <consortium name="Ensembl"/>
        </authorList>
    </citation>
    <scope>IDENTIFICATION</scope>
</reference>
<protein>
    <recommendedName>
        <fullName evidence="9">Transmembrane protein 45A</fullName>
    </recommendedName>
</protein>
<evidence type="ECO:0000256" key="2">
    <source>
        <dbReference type="ARBA" id="ARBA00006948"/>
    </source>
</evidence>
<comment type="similarity">
    <text evidence="2">Belongs to the TMEM45 family.</text>
</comment>
<evidence type="ECO:0000313" key="8">
    <source>
        <dbReference type="Proteomes" id="UP000694415"/>
    </source>
</evidence>
<evidence type="ECO:0000256" key="5">
    <source>
        <dbReference type="ARBA" id="ARBA00023136"/>
    </source>
</evidence>
<dbReference type="PANTHER" id="PTHR16007">
    <property type="entry name" value="EPIDIDYMAL MEMBRANE PROTEIN E9-RELATED"/>
    <property type="match status" value="1"/>
</dbReference>
<evidence type="ECO:0000256" key="3">
    <source>
        <dbReference type="ARBA" id="ARBA00022692"/>
    </source>
</evidence>
<evidence type="ECO:0000256" key="1">
    <source>
        <dbReference type="ARBA" id="ARBA00004141"/>
    </source>
</evidence>
<feature type="transmembrane region" description="Helical" evidence="6">
    <location>
        <begin position="201"/>
        <end position="220"/>
    </location>
</feature>
<keyword evidence="4 6" id="KW-1133">Transmembrane helix</keyword>
<feature type="transmembrane region" description="Helical" evidence="6">
    <location>
        <begin position="51"/>
        <end position="71"/>
    </location>
</feature>
<dbReference type="GO" id="GO:0016020">
    <property type="term" value="C:membrane"/>
    <property type="evidence" value="ECO:0007669"/>
    <property type="project" value="UniProtKB-SubCell"/>
</dbReference>
<evidence type="ECO:0000256" key="4">
    <source>
        <dbReference type="ARBA" id="ARBA00022989"/>
    </source>
</evidence>
<dbReference type="GeneTree" id="ENSGT00940000155530"/>
<name>A0A8C6HD65_MUSSI</name>
<dbReference type="PANTHER" id="PTHR16007:SF21">
    <property type="entry name" value="TRANSMEMBRANE PROTEIN 45A"/>
    <property type="match status" value="1"/>
</dbReference>
<keyword evidence="8" id="KW-1185">Reference proteome</keyword>
<dbReference type="InterPro" id="IPR006904">
    <property type="entry name" value="DUF716"/>
</dbReference>
<feature type="transmembrane region" description="Helical" evidence="6">
    <location>
        <begin position="12"/>
        <end position="31"/>
    </location>
</feature>
<dbReference type="AlphaFoldDB" id="A0A8C6HD65"/>
<keyword evidence="5 6" id="KW-0472">Membrane</keyword>
<reference evidence="7" key="2">
    <citation type="submission" date="2025-09" db="UniProtKB">
        <authorList>
            <consortium name="Ensembl"/>
        </authorList>
    </citation>
    <scope>IDENTIFICATION</scope>
</reference>
<dbReference type="InterPro" id="IPR042127">
    <property type="entry name" value="TMEM45"/>
</dbReference>
<feature type="transmembrane region" description="Helical" evidence="6">
    <location>
        <begin position="152"/>
        <end position="171"/>
    </location>
</feature>
<evidence type="ECO:0008006" key="9">
    <source>
        <dbReference type="Google" id="ProtNLM"/>
    </source>
</evidence>
<feature type="transmembrane region" description="Helical" evidence="6">
    <location>
        <begin position="91"/>
        <end position="111"/>
    </location>
</feature>
<dbReference type="Proteomes" id="UP000694415">
    <property type="component" value="Unplaced"/>
</dbReference>